<dbReference type="GO" id="GO:0003677">
    <property type="term" value="F:DNA binding"/>
    <property type="evidence" value="ECO:0007669"/>
    <property type="project" value="UniProtKB-KW"/>
</dbReference>
<proteinExistence type="predicted"/>
<dbReference type="InterPro" id="IPR002577">
    <property type="entry name" value="HTH_HxlR"/>
</dbReference>
<evidence type="ECO:0000259" key="4">
    <source>
        <dbReference type="PROSITE" id="PS51118"/>
    </source>
</evidence>
<dbReference type="SUPFAM" id="SSF46785">
    <property type="entry name" value="Winged helix' DNA-binding domain"/>
    <property type="match status" value="1"/>
</dbReference>
<dbReference type="Pfam" id="PF01638">
    <property type="entry name" value="HxlR"/>
    <property type="match status" value="1"/>
</dbReference>
<keyword evidence="2" id="KW-0238">DNA-binding</keyword>
<dbReference type="KEGG" id="eha:Ethha_0944"/>
<protein>
    <submittedName>
        <fullName evidence="5">Transcriptional regulator, HxlR family</fullName>
    </submittedName>
</protein>
<dbReference type="EMBL" id="CP002400">
    <property type="protein sequence ID" value="ADU26501.1"/>
    <property type="molecule type" value="Genomic_DNA"/>
</dbReference>
<keyword evidence="1" id="KW-0805">Transcription regulation</keyword>
<dbReference type="PROSITE" id="PS51118">
    <property type="entry name" value="HTH_HXLR"/>
    <property type="match status" value="1"/>
</dbReference>
<dbReference type="InterPro" id="IPR036390">
    <property type="entry name" value="WH_DNA-bd_sf"/>
</dbReference>
<organism evidence="5 6">
    <name type="scientific">Ethanoligenens harbinense (strain DSM 18485 / JCM 12961 / CGMCC 1.5033 / YUAN-3)</name>
    <dbReference type="NCBI Taxonomy" id="663278"/>
    <lineage>
        <taxon>Bacteria</taxon>
        <taxon>Bacillati</taxon>
        <taxon>Bacillota</taxon>
        <taxon>Clostridia</taxon>
        <taxon>Eubacteriales</taxon>
        <taxon>Oscillospiraceae</taxon>
        <taxon>Ethanoligenens</taxon>
    </lineage>
</organism>
<reference evidence="5 6" key="1">
    <citation type="submission" date="2010-12" db="EMBL/GenBank/DDBJ databases">
        <title>Complete sequence of Ethanoligenens harbinense YUAN-3.</title>
        <authorList>
            <person name="Lucas S."/>
            <person name="Copeland A."/>
            <person name="Lapidus A."/>
            <person name="Cheng J.-F."/>
            <person name="Bruce D."/>
            <person name="Goodwin L."/>
            <person name="Pitluck S."/>
            <person name="Chertkov O."/>
            <person name="Misra M."/>
            <person name="Detter J.C."/>
            <person name="Han C."/>
            <person name="Tapia R."/>
            <person name="Land M."/>
            <person name="Hauser L."/>
            <person name="Jeffries C."/>
            <person name="Kyrpides N."/>
            <person name="Ivanova N."/>
            <person name="Mikhailova N."/>
            <person name="Wang A."/>
            <person name="Mouttaki H."/>
            <person name="He Z."/>
            <person name="Zhou J."/>
            <person name="Hemme C.L."/>
            <person name="Woyke T."/>
        </authorList>
    </citation>
    <scope>NUCLEOTIDE SEQUENCE [LARGE SCALE GENOMIC DNA]</scope>
    <source>
        <strain evidence="6">DSM 18485 / JCM 12961 / CGMCC 1.5033 / YUAN-3</strain>
    </source>
</reference>
<keyword evidence="6" id="KW-1185">Reference proteome</keyword>
<dbReference type="PANTHER" id="PTHR33204:SF29">
    <property type="entry name" value="TRANSCRIPTIONAL REGULATOR"/>
    <property type="match status" value="1"/>
</dbReference>
<evidence type="ECO:0000256" key="2">
    <source>
        <dbReference type="ARBA" id="ARBA00023125"/>
    </source>
</evidence>
<dbReference type="InterPro" id="IPR036388">
    <property type="entry name" value="WH-like_DNA-bd_sf"/>
</dbReference>
<evidence type="ECO:0000256" key="1">
    <source>
        <dbReference type="ARBA" id="ARBA00023015"/>
    </source>
</evidence>
<evidence type="ECO:0000313" key="5">
    <source>
        <dbReference type="EMBL" id="ADU26501.1"/>
    </source>
</evidence>
<sequence length="124" mass="14563">MDTNEYEDFLSNLKSYQGNPKCFLLQSLEILHGKWTAKIIFHLLKSESMRFGDLKKAIPAITNTMLTTTLRALEQQEILNRRQYNEIPPHVEYFLTEKGSALLPIFYELWHWGKIYPIENGISE</sequence>
<feature type="domain" description="HTH hxlR-type" evidence="4">
    <location>
        <begin position="22"/>
        <end position="121"/>
    </location>
</feature>
<name>E6U3T4_ETHHY</name>
<evidence type="ECO:0000256" key="3">
    <source>
        <dbReference type="ARBA" id="ARBA00023163"/>
    </source>
</evidence>
<dbReference type="AlphaFoldDB" id="E6U3T4"/>
<keyword evidence="3" id="KW-0804">Transcription</keyword>
<dbReference type="HOGENOM" id="CLU_111585_5_2_9"/>
<dbReference type="Gene3D" id="1.10.10.10">
    <property type="entry name" value="Winged helix-like DNA-binding domain superfamily/Winged helix DNA-binding domain"/>
    <property type="match status" value="1"/>
</dbReference>
<dbReference type="eggNOG" id="COG1733">
    <property type="taxonomic scope" value="Bacteria"/>
</dbReference>
<gene>
    <name evidence="5" type="ordered locus">Ethha_0944</name>
</gene>
<evidence type="ECO:0000313" key="6">
    <source>
        <dbReference type="Proteomes" id="UP000001551"/>
    </source>
</evidence>
<accession>E6U3T4</accession>
<dbReference type="RefSeq" id="WP_013484865.1">
    <property type="nucleotide sequence ID" value="NC_014828.1"/>
</dbReference>
<dbReference type="STRING" id="663278.Ethha_0944"/>
<dbReference type="Proteomes" id="UP000001551">
    <property type="component" value="Chromosome"/>
</dbReference>
<dbReference type="PANTHER" id="PTHR33204">
    <property type="entry name" value="TRANSCRIPTIONAL REGULATOR, MARR FAMILY"/>
    <property type="match status" value="1"/>
</dbReference>